<keyword evidence="3" id="KW-1185">Reference proteome</keyword>
<sequence>MPPWHNQVPIFKPRQRYHDPTLQPPSPSPGHASSSSLSGGGVVGVKEKPQRPGPWKSAAEEAWNIPLIRRNILRNVKGRTVTKVMVLSKNVFLETAEELYRCFKYAKRTGFRKCARSLERYRFYSSLVQHIEIDLTSSSQIFSMFDTFPNLLTLSHPSHFQIIYHPPASSSTLIEQAFLPSIPPHATVRERVHWMIDTRPNPRSLFVGTGGILHLLPTNWEIKVSTDIVLGPDHKIPKQEEIIYLDSWKRNNIPFGIKAESLIINFPCSFDLLYQMLSPSSSLIRFPKPNMTSKPNTVLSLEQVGLLYIGRTRFDGYTELGHSNSHTGLSISRSGRYIGQTEPINTYQYDPSASINTSEDLHSIKSDMVNETRKILPEKFTVFPKIDKAEQLVRLISICQNVKQLDLSWRFPDGVSPRGGNLTWLELCNNGKRISEVCEIIGIKELKVMVRHEELIRLPKSFQSVEDLKWRCAVLGKSSKVQGNKQSLLNSSKSNSTIVQDQELELDQHIRYKVVIDQPVDISSPVLVTSEINQIPEEEEEESRFMNGEEINQMDIKDNNEKDDIISKFENSITIEVIPESEFPKLSKYSEISNISNNSNGDSNNSSISSTQQSKGYSLEKLIIQIEFPFDSTPLFSSGSLSPQNRDPTKRRHLSHRQLQRTSSLLWDILKPHTDHLNGLLNLSGRRWDNLEIQLIISDQADFASKRLAWMLSRRMEKNIKIRLQQMIGVDKGWKLLNDRERDKVLKKSLVGKNKGDLKDDHEDWIKNQWKRDWERALELIVRVFDQPGPSGTSG</sequence>
<dbReference type="EMBL" id="SDIL01000038">
    <property type="protein sequence ID" value="RXK39018.1"/>
    <property type="molecule type" value="Genomic_DNA"/>
</dbReference>
<proteinExistence type="predicted"/>
<evidence type="ECO:0000256" key="1">
    <source>
        <dbReference type="SAM" id="MobiDB-lite"/>
    </source>
</evidence>
<dbReference type="InParanoid" id="A0A4Q1BMG4"/>
<reference evidence="2 3" key="1">
    <citation type="submission" date="2016-06" db="EMBL/GenBank/DDBJ databases">
        <title>Evolution of pathogenesis and genome organization in the Tremellales.</title>
        <authorList>
            <person name="Cuomo C."/>
            <person name="Litvintseva A."/>
            <person name="Heitman J."/>
            <person name="Chen Y."/>
            <person name="Sun S."/>
            <person name="Springer D."/>
            <person name="Dromer F."/>
            <person name="Young S."/>
            <person name="Zeng Q."/>
            <person name="Chapman S."/>
            <person name="Gujja S."/>
            <person name="Saif S."/>
            <person name="Birren B."/>
        </authorList>
    </citation>
    <scope>NUCLEOTIDE SEQUENCE [LARGE SCALE GENOMIC DNA]</scope>
    <source>
        <strain evidence="2 3">ATCC 28783</strain>
    </source>
</reference>
<dbReference type="AlphaFoldDB" id="A0A4Q1BMG4"/>
<organism evidence="2 3">
    <name type="scientific">Tremella mesenterica</name>
    <name type="common">Jelly fungus</name>
    <dbReference type="NCBI Taxonomy" id="5217"/>
    <lineage>
        <taxon>Eukaryota</taxon>
        <taxon>Fungi</taxon>
        <taxon>Dikarya</taxon>
        <taxon>Basidiomycota</taxon>
        <taxon>Agaricomycotina</taxon>
        <taxon>Tremellomycetes</taxon>
        <taxon>Tremellales</taxon>
        <taxon>Tremellaceae</taxon>
        <taxon>Tremella</taxon>
    </lineage>
</organism>
<protein>
    <submittedName>
        <fullName evidence="2">Uncharacterized protein</fullName>
    </submittedName>
</protein>
<dbReference type="Proteomes" id="UP000289152">
    <property type="component" value="Unassembled WGS sequence"/>
</dbReference>
<evidence type="ECO:0000313" key="2">
    <source>
        <dbReference type="EMBL" id="RXK39018.1"/>
    </source>
</evidence>
<evidence type="ECO:0000313" key="3">
    <source>
        <dbReference type="Proteomes" id="UP000289152"/>
    </source>
</evidence>
<feature type="region of interest" description="Disordered" evidence="1">
    <location>
        <begin position="1"/>
        <end position="57"/>
    </location>
</feature>
<gene>
    <name evidence="2" type="ORF">M231_03748</name>
</gene>
<accession>A0A4Q1BMG4</accession>
<name>A0A4Q1BMG4_TREME</name>
<comment type="caution">
    <text evidence="2">The sequence shown here is derived from an EMBL/GenBank/DDBJ whole genome shotgun (WGS) entry which is preliminary data.</text>
</comment>
<dbReference type="VEuPathDB" id="FungiDB:TREMEDRAFT_64982"/>